<protein>
    <submittedName>
        <fullName evidence="1">Uncharacterized protein</fullName>
    </submittedName>
</protein>
<dbReference type="Proteomes" id="UP000326852">
    <property type="component" value="Unassembled WGS sequence"/>
</dbReference>
<name>A0A5N6MDY6_9MICC</name>
<accession>A0A5N6MDY6</accession>
<evidence type="ECO:0000313" key="1">
    <source>
        <dbReference type="EMBL" id="KAD3455982.1"/>
    </source>
</evidence>
<dbReference type="AlphaFoldDB" id="A0A5N6MDY6"/>
<gene>
    <name evidence="1" type="ORF">GD627_14820</name>
</gene>
<sequence length="85" mass="8886">MKAASLYVEGEPALMMPEPLLQEISGVGQVYRCLAVTTVFDQYRHAKGSVCRQPSVHLSETGPPAASATNGAAVRVDGGVLTTVV</sequence>
<comment type="caution">
    <text evidence="1">The sequence shown here is derived from an EMBL/GenBank/DDBJ whole genome shotgun (WGS) entry which is preliminary data.</text>
</comment>
<keyword evidence="2" id="KW-1185">Reference proteome</keyword>
<dbReference type="EMBL" id="VTFX01000006">
    <property type="protein sequence ID" value="KAD3455982.1"/>
    <property type="molecule type" value="Genomic_DNA"/>
</dbReference>
<evidence type="ECO:0000313" key="2">
    <source>
        <dbReference type="Proteomes" id="UP000326852"/>
    </source>
</evidence>
<reference evidence="1 2" key="1">
    <citation type="submission" date="2019-08" db="EMBL/GenBank/DDBJ databases">
        <title>Arthrobacter sp. nov., isolated from plateau pika and Tibetan wild ass.</title>
        <authorList>
            <person name="Ge Y."/>
        </authorList>
    </citation>
    <scope>NUCLEOTIDE SEQUENCE [LARGE SCALE GENOMIC DNA]</scope>
    <source>
        <strain evidence="1 2">785</strain>
    </source>
</reference>
<organism evidence="1 2">
    <name type="scientific">Arthrobacter yangruifuii</name>
    <dbReference type="NCBI Taxonomy" id="2606616"/>
    <lineage>
        <taxon>Bacteria</taxon>
        <taxon>Bacillati</taxon>
        <taxon>Actinomycetota</taxon>
        <taxon>Actinomycetes</taxon>
        <taxon>Micrococcales</taxon>
        <taxon>Micrococcaceae</taxon>
        <taxon>Arthrobacter</taxon>
    </lineage>
</organism>
<proteinExistence type="predicted"/>
<dbReference type="RefSeq" id="WP_152273180.1">
    <property type="nucleotide sequence ID" value="NZ_VTFX01000006.1"/>
</dbReference>